<dbReference type="PROSITE" id="PS50113">
    <property type="entry name" value="PAC"/>
    <property type="match status" value="1"/>
</dbReference>
<dbReference type="Pfam" id="PF02518">
    <property type="entry name" value="HATPase_c"/>
    <property type="match status" value="1"/>
</dbReference>
<dbReference type="SMART" id="SM00388">
    <property type="entry name" value="HisKA"/>
    <property type="match status" value="1"/>
</dbReference>
<evidence type="ECO:0000256" key="7">
    <source>
        <dbReference type="ARBA" id="ARBA00022741"/>
    </source>
</evidence>
<keyword evidence="8" id="KW-0067">ATP-binding</keyword>
<evidence type="ECO:0000256" key="8">
    <source>
        <dbReference type="ARBA" id="ARBA00022840"/>
    </source>
</evidence>
<dbReference type="PROSITE" id="PS50112">
    <property type="entry name" value="PAS"/>
    <property type="match status" value="2"/>
</dbReference>
<dbReference type="InterPro" id="IPR001789">
    <property type="entry name" value="Sig_transdc_resp-reg_receiver"/>
</dbReference>
<gene>
    <name evidence="19" type="ORF">PEPS_18680</name>
</gene>
<evidence type="ECO:0000256" key="5">
    <source>
        <dbReference type="ARBA" id="ARBA00022553"/>
    </source>
</evidence>
<dbReference type="EC" id="2.7.13.3" evidence="3"/>
<evidence type="ECO:0000256" key="10">
    <source>
        <dbReference type="ARBA" id="ARBA00023012"/>
    </source>
</evidence>
<sequence>MIGDHKSLSHKSKDELIEELVRLKESGNSQIQLLVQEASTAAIVVNTSGEIKASNDACLALFDVNEKSEIEQSELFTKIVNYKQKQQNILKHSLAYSGGITVAIPHHDGKDLCSILVSLSTINFGVAQWIFVKLTKENNQPNLDLPSSAVMTRKTNDYDNVYSFDEEWQNFSGIPSDQLIKEWVDLIHPDDFLEVRSKMKQALSNRKNYRLDYRLKNKWGKYIMVQETGIPRYPEDDVFSGFIIATIPREISSSSVLSSTVGALGPMIVNVTPDGFILSCNHTFANAFQLNAQQLFGRKLNQFIVPKNMDPKTTFRKQYYPESLHEFDPIHCKAVESQFSHIELDFFRVPGKINSRTNLITLVSTSIQQKEESPRKTKQTLRYHVLDDLDEMIGFLDLNGNFEYVNISLARSLARPQHKVRGISLMSIVGQQAPELRKKLEQLILKGDKDFTISLEIQTSGKNHEIFHCTFSLLKDQEGPYSIKLAVRPLEASYLLNRAQEIFQRLPIWMRNIDQDSKWFPSIAVNMRSLILFDYACLQLITTENQPGALFEWQARADFEDINLPETLIKGIMPNTHPSFLEEERFKHLDFGGTVPKHIVHLPLQWSGETIGHLLLINRFESTKYSLKDLLILEIIAPAIAQAITDKEKELPYSAKLTAHRPPVLSAILDMEANIIEASDKYTEFWQEHQKTTHTGQSCPEKNQLLIDGDWQKIWGKVCKGEAQTAEFFQVQPNKNKTQFMVMTFIPRKNQQQVELILQDYTDQKKEQLSLTLNERKYRKIFERSPDVYFRCNLRGKVTMVSPSALEVMGYTPADLIGKNVGDFYLYKGTARHFEESLLRQKQIANEPVFVIQKSGRPIYCFLHLRYIKNENGPLELEGYLRDMSELNKTQEKLRNTIKAKDNFLSNMSHEIRTPMNGIIGMVDLIEDTHLTEEQSEYVDALRKSSQTLMEILNDILDLSKIQSGRMELRPAPKNIRETITKLFNLFSPQAENKGVDFEYIIDENVPEHLLIDETRLLQILSNLTANALKFTEAKGFINIYLKVEEQKAQVYKLRIEVKDSGIGIDPTYHNSLFQAFEQGDHSTTKTFSGAGLGLTICRKLCRLMNGEINVNSMLGLGSTFWFTFEAGIPQQEHEPLIRNLKKELVTDSLSNIAFTPSILLVDDNFINRKVASEILLKAGCKVLTAESGQEAIEKVQQNSFDLVFMDIQMPQMDGVQTTKNIKALGLKNCPPIIAMTAYALENDRQRFIKEGLDDYLAKPIRAQEIIQKVKEYAPALSEKKTIEPKIIKEKSSALNKAIVDQLYDIGGYELIAEVYENFDLETKELLSEATIFAQNQEYKNILGNLHTLKGNAATLGVDQLAEKVKNTEQTLKKSPYSKLNQDLEEIGKLFDRFSSEYKSFLDTYKNQ</sequence>
<dbReference type="CDD" id="cd16922">
    <property type="entry name" value="HATPase_EvgS-ArcB-TorS-like"/>
    <property type="match status" value="1"/>
</dbReference>
<dbReference type="EMBL" id="AP025292">
    <property type="protein sequence ID" value="BDC99587.1"/>
    <property type="molecule type" value="Genomic_DNA"/>
</dbReference>
<dbReference type="InterPro" id="IPR035965">
    <property type="entry name" value="PAS-like_dom_sf"/>
</dbReference>
<dbReference type="CDD" id="cd00130">
    <property type="entry name" value="PAS"/>
    <property type="match status" value="3"/>
</dbReference>
<feature type="domain" description="PAS" evidence="16">
    <location>
        <begin position="161"/>
        <end position="206"/>
    </location>
</feature>
<organism evidence="19 20">
    <name type="scientific">Persicobacter psychrovividus</name>
    <dbReference type="NCBI Taxonomy" id="387638"/>
    <lineage>
        <taxon>Bacteria</taxon>
        <taxon>Pseudomonadati</taxon>
        <taxon>Bacteroidota</taxon>
        <taxon>Cytophagia</taxon>
        <taxon>Cytophagales</taxon>
        <taxon>Persicobacteraceae</taxon>
        <taxon>Persicobacter</taxon>
    </lineage>
</organism>
<dbReference type="CDD" id="cd00082">
    <property type="entry name" value="HisKA"/>
    <property type="match status" value="1"/>
</dbReference>
<keyword evidence="4" id="KW-1003">Cell membrane</keyword>
<dbReference type="SUPFAM" id="SSF55781">
    <property type="entry name" value="GAF domain-like"/>
    <property type="match status" value="1"/>
</dbReference>
<dbReference type="PANTHER" id="PTHR45339:SF1">
    <property type="entry name" value="HYBRID SIGNAL TRANSDUCTION HISTIDINE KINASE J"/>
    <property type="match status" value="1"/>
</dbReference>
<evidence type="ECO:0000313" key="19">
    <source>
        <dbReference type="EMBL" id="BDC99587.1"/>
    </source>
</evidence>
<dbReference type="SMART" id="SM00091">
    <property type="entry name" value="PAS"/>
    <property type="match status" value="5"/>
</dbReference>
<dbReference type="RefSeq" id="WP_338396893.1">
    <property type="nucleotide sequence ID" value="NZ_AP025292.1"/>
</dbReference>
<evidence type="ECO:0000256" key="1">
    <source>
        <dbReference type="ARBA" id="ARBA00000085"/>
    </source>
</evidence>
<dbReference type="InterPro" id="IPR000700">
    <property type="entry name" value="PAS-assoc_C"/>
</dbReference>
<feature type="domain" description="HPt" evidence="18">
    <location>
        <begin position="1308"/>
        <end position="1405"/>
    </location>
</feature>
<evidence type="ECO:0000256" key="4">
    <source>
        <dbReference type="ARBA" id="ARBA00022475"/>
    </source>
</evidence>
<dbReference type="InterPro" id="IPR011006">
    <property type="entry name" value="CheY-like_superfamily"/>
</dbReference>
<feature type="domain" description="PAC" evidence="17">
    <location>
        <begin position="845"/>
        <end position="896"/>
    </location>
</feature>
<dbReference type="PROSITE" id="PS50110">
    <property type="entry name" value="RESPONSE_REGULATORY"/>
    <property type="match status" value="1"/>
</dbReference>
<feature type="domain" description="Histidine kinase" evidence="14">
    <location>
        <begin position="907"/>
        <end position="1129"/>
    </location>
</feature>
<dbReference type="Gene3D" id="1.20.120.160">
    <property type="entry name" value="HPT domain"/>
    <property type="match status" value="1"/>
</dbReference>
<evidence type="ECO:0000256" key="11">
    <source>
        <dbReference type="ARBA" id="ARBA00023136"/>
    </source>
</evidence>
<reference evidence="19 20" key="1">
    <citation type="submission" date="2021-12" db="EMBL/GenBank/DDBJ databases">
        <title>Genome sequencing of bacteria with rrn-lacking chromosome and rrn-plasmid.</title>
        <authorList>
            <person name="Anda M."/>
            <person name="Iwasaki W."/>
        </authorList>
    </citation>
    <scope>NUCLEOTIDE SEQUENCE [LARGE SCALE GENOMIC DNA]</scope>
    <source>
        <strain evidence="19 20">NBRC 101262</strain>
    </source>
</reference>
<dbReference type="InterPro" id="IPR004358">
    <property type="entry name" value="Sig_transdc_His_kin-like_C"/>
</dbReference>
<comment type="catalytic activity">
    <reaction evidence="1">
        <text>ATP + protein L-histidine = ADP + protein N-phospho-L-histidine.</text>
        <dbReference type="EC" id="2.7.13.3"/>
    </reaction>
</comment>
<dbReference type="Gene3D" id="1.10.287.130">
    <property type="match status" value="1"/>
</dbReference>
<evidence type="ECO:0000259" key="18">
    <source>
        <dbReference type="PROSITE" id="PS50894"/>
    </source>
</evidence>
<dbReference type="InterPro" id="IPR036890">
    <property type="entry name" value="HATPase_C_sf"/>
</dbReference>
<keyword evidence="7" id="KW-0547">Nucleotide-binding</keyword>
<keyword evidence="20" id="KW-1185">Reference proteome</keyword>
<dbReference type="InterPro" id="IPR036641">
    <property type="entry name" value="HPT_dom_sf"/>
</dbReference>
<feature type="modified residue" description="4-aspartylphosphate" evidence="13">
    <location>
        <position position="1207"/>
    </location>
</feature>
<keyword evidence="10" id="KW-0902">Two-component regulatory system</keyword>
<dbReference type="NCBIfam" id="TIGR00229">
    <property type="entry name" value="sensory_box"/>
    <property type="match status" value="1"/>
</dbReference>
<protein>
    <recommendedName>
        <fullName evidence="3">histidine kinase</fullName>
        <ecNumber evidence="3">2.7.13.3</ecNumber>
    </recommendedName>
</protein>
<proteinExistence type="predicted"/>
<dbReference type="InterPro" id="IPR008207">
    <property type="entry name" value="Sig_transdc_His_kin_Hpt_dom"/>
</dbReference>
<dbReference type="SUPFAM" id="SSF55874">
    <property type="entry name" value="ATPase domain of HSP90 chaperone/DNA topoisomerase II/histidine kinase"/>
    <property type="match status" value="1"/>
</dbReference>
<dbReference type="PRINTS" id="PR00344">
    <property type="entry name" value="BCTRLSENSOR"/>
</dbReference>
<feature type="domain" description="PAS" evidence="16">
    <location>
        <begin position="774"/>
        <end position="825"/>
    </location>
</feature>
<name>A0ABN6L8P2_9BACT</name>
<dbReference type="Gene3D" id="3.40.50.2300">
    <property type="match status" value="1"/>
</dbReference>
<accession>A0ABN6L8P2</accession>
<feature type="modified residue" description="Phosphohistidine" evidence="12">
    <location>
        <position position="1347"/>
    </location>
</feature>
<evidence type="ECO:0000256" key="6">
    <source>
        <dbReference type="ARBA" id="ARBA00022692"/>
    </source>
</evidence>
<dbReference type="SUPFAM" id="SSF52172">
    <property type="entry name" value="CheY-like"/>
    <property type="match status" value="1"/>
</dbReference>
<keyword evidence="9" id="KW-1133">Transmembrane helix</keyword>
<dbReference type="Pfam" id="PF01627">
    <property type="entry name" value="Hpt"/>
    <property type="match status" value="1"/>
</dbReference>
<dbReference type="InterPro" id="IPR000014">
    <property type="entry name" value="PAS"/>
</dbReference>
<dbReference type="SUPFAM" id="SSF55785">
    <property type="entry name" value="PYP-like sensor domain (PAS domain)"/>
    <property type="match status" value="3"/>
</dbReference>
<evidence type="ECO:0000256" key="2">
    <source>
        <dbReference type="ARBA" id="ARBA00004651"/>
    </source>
</evidence>
<feature type="domain" description="Response regulatory" evidence="15">
    <location>
        <begin position="1158"/>
        <end position="1274"/>
    </location>
</feature>
<evidence type="ECO:0000256" key="13">
    <source>
        <dbReference type="PROSITE-ProRule" id="PRU00169"/>
    </source>
</evidence>
<dbReference type="InterPro" id="IPR005467">
    <property type="entry name" value="His_kinase_dom"/>
</dbReference>
<evidence type="ECO:0000259" key="15">
    <source>
        <dbReference type="PROSITE" id="PS50110"/>
    </source>
</evidence>
<dbReference type="SMART" id="SM00387">
    <property type="entry name" value="HATPase_c"/>
    <property type="match status" value="1"/>
</dbReference>
<keyword evidence="5 13" id="KW-0597">Phosphoprotein</keyword>
<dbReference type="Gene3D" id="3.30.565.10">
    <property type="entry name" value="Histidine kinase-like ATPase, C-terminal domain"/>
    <property type="match status" value="1"/>
</dbReference>
<dbReference type="Proteomes" id="UP001354989">
    <property type="component" value="Chromosome"/>
</dbReference>
<evidence type="ECO:0000259" key="14">
    <source>
        <dbReference type="PROSITE" id="PS50109"/>
    </source>
</evidence>
<dbReference type="Pfam" id="PF00512">
    <property type="entry name" value="HisKA"/>
    <property type="match status" value="1"/>
</dbReference>
<evidence type="ECO:0000256" key="9">
    <source>
        <dbReference type="ARBA" id="ARBA00022989"/>
    </source>
</evidence>
<dbReference type="CDD" id="cd17546">
    <property type="entry name" value="REC_hyHK_CKI1_RcsC-like"/>
    <property type="match status" value="1"/>
</dbReference>
<evidence type="ECO:0000259" key="16">
    <source>
        <dbReference type="PROSITE" id="PS50112"/>
    </source>
</evidence>
<dbReference type="PROSITE" id="PS50109">
    <property type="entry name" value="HIS_KIN"/>
    <property type="match status" value="1"/>
</dbReference>
<keyword evidence="6" id="KW-0812">Transmembrane</keyword>
<evidence type="ECO:0000259" key="17">
    <source>
        <dbReference type="PROSITE" id="PS50113"/>
    </source>
</evidence>
<dbReference type="InterPro" id="IPR013655">
    <property type="entry name" value="PAS_fold_3"/>
</dbReference>
<dbReference type="InterPro" id="IPR036097">
    <property type="entry name" value="HisK_dim/P_sf"/>
</dbReference>
<dbReference type="InterPro" id="IPR003661">
    <property type="entry name" value="HisK_dim/P_dom"/>
</dbReference>
<dbReference type="SUPFAM" id="SSF47226">
    <property type="entry name" value="Histidine-containing phosphotransfer domain, HPT domain"/>
    <property type="match status" value="1"/>
</dbReference>
<evidence type="ECO:0000313" key="20">
    <source>
        <dbReference type="Proteomes" id="UP001354989"/>
    </source>
</evidence>
<dbReference type="PROSITE" id="PS50894">
    <property type="entry name" value="HPT"/>
    <property type="match status" value="1"/>
</dbReference>
<dbReference type="SMART" id="SM00448">
    <property type="entry name" value="REC"/>
    <property type="match status" value="1"/>
</dbReference>
<dbReference type="InterPro" id="IPR003594">
    <property type="entry name" value="HATPase_dom"/>
</dbReference>
<dbReference type="Gene3D" id="3.30.450.20">
    <property type="entry name" value="PAS domain"/>
    <property type="match status" value="3"/>
</dbReference>
<comment type="subcellular location">
    <subcellularLocation>
        <location evidence="2">Cell membrane</location>
        <topology evidence="2">Multi-pass membrane protein</topology>
    </subcellularLocation>
</comment>
<dbReference type="SUPFAM" id="SSF47384">
    <property type="entry name" value="Homodimeric domain of signal transducing histidine kinase"/>
    <property type="match status" value="1"/>
</dbReference>
<dbReference type="Pfam" id="PF13426">
    <property type="entry name" value="PAS_9"/>
    <property type="match status" value="3"/>
</dbReference>
<evidence type="ECO:0000256" key="12">
    <source>
        <dbReference type="PROSITE-ProRule" id="PRU00110"/>
    </source>
</evidence>
<dbReference type="PANTHER" id="PTHR45339">
    <property type="entry name" value="HYBRID SIGNAL TRANSDUCTION HISTIDINE KINASE J"/>
    <property type="match status" value="1"/>
</dbReference>
<dbReference type="Pfam" id="PF08447">
    <property type="entry name" value="PAS_3"/>
    <property type="match status" value="1"/>
</dbReference>
<dbReference type="Pfam" id="PF00072">
    <property type="entry name" value="Response_reg"/>
    <property type="match status" value="1"/>
</dbReference>
<dbReference type="SMART" id="SM00073">
    <property type="entry name" value="HPT"/>
    <property type="match status" value="1"/>
</dbReference>
<evidence type="ECO:0000256" key="3">
    <source>
        <dbReference type="ARBA" id="ARBA00012438"/>
    </source>
</evidence>
<keyword evidence="11" id="KW-0472">Membrane</keyword>